<sequence length="127" mass="13124">MADQDGLFDSGGIKQLRQPVGEGLDAAQGRSAGEAVPRQVGNENRATGSGQTAGDLQPGIAIIGGPVDQQQRRPARARRVESPAASAQAAAVASDGQLHTCLVSMADRWIRLGLPARSGAREARCDP</sequence>
<reference evidence="2 3" key="1">
    <citation type="submission" date="2014-07" db="EMBL/GenBank/DDBJ databases">
        <title>Expanding our view of genomic diversity in Candidatus Accumulibacter clades.</title>
        <authorList>
            <person name="Skennerton C.T."/>
            <person name="Barr J.J."/>
            <person name="Slater F.R."/>
            <person name="Bond P.L."/>
            <person name="Tyson G.W."/>
        </authorList>
    </citation>
    <scope>NUCLEOTIDE SEQUENCE [LARGE SCALE GENOMIC DNA]</scope>
    <source>
        <strain evidence="3">SK-01</strain>
    </source>
</reference>
<dbReference type="AlphaFoldDB" id="A0A084Y5R1"/>
<dbReference type="EMBL" id="JDSS02000006">
    <property type="protein sequence ID" value="KFB70055.1"/>
    <property type="molecule type" value="Genomic_DNA"/>
</dbReference>
<evidence type="ECO:0000313" key="2">
    <source>
        <dbReference type="EMBL" id="KFB70055.1"/>
    </source>
</evidence>
<evidence type="ECO:0000256" key="1">
    <source>
        <dbReference type="SAM" id="MobiDB-lite"/>
    </source>
</evidence>
<evidence type="ECO:0000313" key="3">
    <source>
        <dbReference type="Proteomes" id="UP000019812"/>
    </source>
</evidence>
<name>A0A084Y5R1_9PROT</name>
<dbReference type="Proteomes" id="UP000019812">
    <property type="component" value="Unassembled WGS sequence"/>
</dbReference>
<feature type="region of interest" description="Disordered" evidence="1">
    <location>
        <begin position="1"/>
        <end position="84"/>
    </location>
</feature>
<proteinExistence type="predicted"/>
<protein>
    <submittedName>
        <fullName evidence="2">Uncharacterized protein</fullName>
    </submittedName>
</protein>
<gene>
    <name evidence="2" type="ORF">CAPSK01_000454</name>
</gene>
<accession>A0A084Y5R1</accession>
<comment type="caution">
    <text evidence="2">The sequence shown here is derived from an EMBL/GenBank/DDBJ whole genome shotgun (WGS) entry which is preliminary data.</text>
</comment>
<feature type="compositionally biased region" description="Polar residues" evidence="1">
    <location>
        <begin position="41"/>
        <end position="54"/>
    </location>
</feature>
<organism evidence="2 3">
    <name type="scientific">Candidatus Accumulibacter vicinus</name>
    <dbReference type="NCBI Taxonomy" id="2954382"/>
    <lineage>
        <taxon>Bacteria</taxon>
        <taxon>Pseudomonadati</taxon>
        <taxon>Pseudomonadota</taxon>
        <taxon>Betaproteobacteria</taxon>
        <taxon>Candidatus Accumulibacter</taxon>
    </lineage>
</organism>